<feature type="transmembrane region" description="Helical" evidence="4">
    <location>
        <begin position="376"/>
        <end position="397"/>
    </location>
</feature>
<accession>A0ABP4X9F6</accession>
<dbReference type="EMBL" id="BAAAPN010000098">
    <property type="protein sequence ID" value="GAA1773256.1"/>
    <property type="molecule type" value="Genomic_DNA"/>
</dbReference>
<feature type="transmembrane region" description="Helical" evidence="4">
    <location>
        <begin position="457"/>
        <end position="474"/>
    </location>
</feature>
<reference evidence="6" key="1">
    <citation type="journal article" date="2019" name="Int. J. Syst. Evol. Microbiol.">
        <title>The Global Catalogue of Microorganisms (GCM) 10K type strain sequencing project: providing services to taxonomists for standard genome sequencing and annotation.</title>
        <authorList>
            <consortium name="The Broad Institute Genomics Platform"/>
            <consortium name="The Broad Institute Genome Sequencing Center for Infectious Disease"/>
            <person name="Wu L."/>
            <person name="Ma J."/>
        </authorList>
    </citation>
    <scope>NUCLEOTIDE SEQUENCE [LARGE SCALE GENOMIC DNA]</scope>
    <source>
        <strain evidence="6">JCM 15591</strain>
    </source>
</reference>
<dbReference type="PANTHER" id="PTHR24421">
    <property type="entry name" value="NITRATE/NITRITE SENSOR PROTEIN NARX-RELATED"/>
    <property type="match status" value="1"/>
</dbReference>
<feature type="transmembrane region" description="Helical" evidence="4">
    <location>
        <begin position="403"/>
        <end position="422"/>
    </location>
</feature>
<keyword evidence="4" id="KW-0472">Membrane</keyword>
<organism evidence="5 6">
    <name type="scientific">Nostocoides vanveenii</name>
    <dbReference type="NCBI Taxonomy" id="330835"/>
    <lineage>
        <taxon>Bacteria</taxon>
        <taxon>Bacillati</taxon>
        <taxon>Actinomycetota</taxon>
        <taxon>Actinomycetes</taxon>
        <taxon>Micrococcales</taxon>
        <taxon>Intrasporangiaceae</taxon>
        <taxon>Nostocoides</taxon>
    </lineage>
</organism>
<keyword evidence="4" id="KW-1133">Transmembrane helix</keyword>
<evidence type="ECO:0000256" key="2">
    <source>
        <dbReference type="ARBA" id="ARBA00022777"/>
    </source>
</evidence>
<keyword evidence="3" id="KW-0902">Two-component regulatory system</keyword>
<evidence type="ECO:0000256" key="3">
    <source>
        <dbReference type="ARBA" id="ARBA00023012"/>
    </source>
</evidence>
<feature type="transmembrane region" description="Helical" evidence="4">
    <location>
        <begin position="59"/>
        <end position="77"/>
    </location>
</feature>
<dbReference type="SUPFAM" id="SSF55874">
    <property type="entry name" value="ATPase domain of HSP90 chaperone/DNA topoisomerase II/histidine kinase"/>
    <property type="match status" value="1"/>
</dbReference>
<protein>
    <recommendedName>
        <fullName evidence="7">Signal transduction histidine kinase</fullName>
    </recommendedName>
</protein>
<evidence type="ECO:0000256" key="4">
    <source>
        <dbReference type="SAM" id="Phobius"/>
    </source>
</evidence>
<feature type="transmembrane region" description="Helical" evidence="4">
    <location>
        <begin position="110"/>
        <end position="127"/>
    </location>
</feature>
<evidence type="ECO:0000256" key="1">
    <source>
        <dbReference type="ARBA" id="ARBA00022679"/>
    </source>
</evidence>
<evidence type="ECO:0000313" key="6">
    <source>
        <dbReference type="Proteomes" id="UP001501475"/>
    </source>
</evidence>
<feature type="transmembrane region" description="Helical" evidence="4">
    <location>
        <begin position="505"/>
        <end position="525"/>
    </location>
</feature>
<keyword evidence="6" id="KW-1185">Reference proteome</keyword>
<evidence type="ECO:0008006" key="7">
    <source>
        <dbReference type="Google" id="ProtNLM"/>
    </source>
</evidence>
<dbReference type="Proteomes" id="UP001501475">
    <property type="component" value="Unassembled WGS sequence"/>
</dbReference>
<dbReference type="InterPro" id="IPR036890">
    <property type="entry name" value="HATPase_C_sf"/>
</dbReference>
<gene>
    <name evidence="5" type="ORF">GCM10009810_33060</name>
</gene>
<evidence type="ECO:0000313" key="5">
    <source>
        <dbReference type="EMBL" id="GAA1773256.1"/>
    </source>
</evidence>
<feature type="transmembrane region" description="Helical" evidence="4">
    <location>
        <begin position="30"/>
        <end position="47"/>
    </location>
</feature>
<proteinExistence type="predicted"/>
<dbReference type="CDD" id="cd16917">
    <property type="entry name" value="HATPase_UhpB-NarQ-NarX-like"/>
    <property type="match status" value="1"/>
</dbReference>
<feature type="transmembrane region" description="Helical" evidence="4">
    <location>
        <begin position="481"/>
        <end position="499"/>
    </location>
</feature>
<sequence>MLRGAAAAALVACVVGLIDLLTLDAQYALAPNAAALFVFALATGWLIEGTMRRPLDRRPVRVLSLLALVILLIQPWLLGPLRPSVEYPPVWHIMIVGVVAGAVSLPVRPYLALAVLAAAGVAISRVHQRMSTVQSVAEAALFLLTCLAAITAIEALRRSARSISAATTDLWQFHEVAAAERMRESERIRMDAIVHDRVLAALLLAARGPDDGTAAVLAASAIADLEPAHRDPQDRPQDTWAAIIAAAGERLGLRVQTRTHGAWTNDNAGEAITDATLEALRNVARHSGQRLAVVHARFTPRLARVSISDPGRGFDITEDTGRSTGMDTSIRARIEGVGGHAHITSVPGQGTRVVISVPRASAAPTLPPARMDRSEFGLVVLFAAAATICHGVIGAAHYGRTSVVVAVIAGTAAILGLLFVTWRAPHTRWVQWGICVGALVIVGALATTVGDPMRPDWQWWFVGALDGVIAVLAFRFSGRVALVTALLVPPVIALVVLASGRQPSISAISDSATQLLMYAVLGAVLRRGLGRARNRIARLARATFEARRAELALEARAMAAEERREALGAAVIPMLRVIVRAPLTREERSAAVRLEAAVRDLLVARRVVDGPLAALLDQTRRRGVGVELAIASRMPDAQVVDLRKVLMTTLPTVPDGSLVRATWHASFDDDPQPARIVLILPSASAAKGQLAALRTAHLEELVSLRNDDELLILTVLGAPGEQRLPCNP</sequence>
<comment type="caution">
    <text evidence="5">The sequence shown here is derived from an EMBL/GenBank/DDBJ whole genome shotgun (WGS) entry which is preliminary data.</text>
</comment>
<dbReference type="Gene3D" id="3.30.565.10">
    <property type="entry name" value="Histidine kinase-like ATPase, C-terminal domain"/>
    <property type="match status" value="1"/>
</dbReference>
<keyword evidence="2" id="KW-0418">Kinase</keyword>
<dbReference type="InterPro" id="IPR050482">
    <property type="entry name" value="Sensor_HK_TwoCompSys"/>
</dbReference>
<keyword evidence="1" id="KW-0808">Transferase</keyword>
<feature type="transmembrane region" description="Helical" evidence="4">
    <location>
        <begin position="429"/>
        <end position="451"/>
    </location>
</feature>
<name>A0ABP4X9F6_9MICO</name>
<keyword evidence="4" id="KW-0812">Transmembrane</keyword>